<dbReference type="EMBL" id="LOJF01000001">
    <property type="protein sequence ID" value="KUH58982.1"/>
    <property type="molecule type" value="Genomic_DNA"/>
</dbReference>
<dbReference type="InterPro" id="IPR007060">
    <property type="entry name" value="FtsL/DivIC"/>
</dbReference>
<dbReference type="RefSeq" id="WP_059052804.1">
    <property type="nucleotide sequence ID" value="NZ_LOJF01000001.1"/>
</dbReference>
<gene>
    <name evidence="3" type="ORF">AUL39_01165</name>
</gene>
<keyword evidence="4" id="KW-1185">Reference proteome</keyword>
<keyword evidence="2" id="KW-0472">Membrane</keyword>
<proteinExistence type="predicted"/>
<comment type="caution">
    <text evidence="3">The sequence shown here is derived from an EMBL/GenBank/DDBJ whole genome shotgun (WGS) entry which is preliminary data.</text>
</comment>
<feature type="transmembrane region" description="Helical" evidence="2">
    <location>
        <begin position="109"/>
        <end position="128"/>
    </location>
</feature>
<dbReference type="AlphaFoldDB" id="A0A100YX04"/>
<dbReference type="STRING" id="1299998.AUL39_01165"/>
<protein>
    <recommendedName>
        <fullName evidence="5">Septum formation initiator</fullName>
    </recommendedName>
</protein>
<evidence type="ECO:0008006" key="5">
    <source>
        <dbReference type="Google" id="ProtNLM"/>
    </source>
</evidence>
<feature type="compositionally biased region" description="Low complexity" evidence="1">
    <location>
        <begin position="26"/>
        <end position="55"/>
    </location>
</feature>
<dbReference type="Proteomes" id="UP000054078">
    <property type="component" value="Unassembled WGS sequence"/>
</dbReference>
<keyword evidence="2" id="KW-1133">Transmembrane helix</keyword>
<accession>A0A100YX04</accession>
<keyword evidence="2" id="KW-0812">Transmembrane</keyword>
<evidence type="ECO:0000256" key="1">
    <source>
        <dbReference type="SAM" id="MobiDB-lite"/>
    </source>
</evidence>
<name>A0A100YX04_TRASO</name>
<reference evidence="3 4" key="1">
    <citation type="submission" date="2015-12" db="EMBL/GenBank/DDBJ databases">
        <title>Draft Genome Sequence of Olsenella scatoligenes SK9K4T; a Producer of 3-Methylindole- (skatole) and 4-Methylphenol- (p-cresol) Isolated from Pig Feces.</title>
        <authorList>
            <person name="Li X."/>
            <person name="Borg B."/>
            <person name="Canibe N."/>
        </authorList>
    </citation>
    <scope>NUCLEOTIDE SEQUENCE [LARGE SCALE GENOMIC DNA]</scope>
    <source>
        <strain evidence="3 4">SK9K4</strain>
    </source>
</reference>
<evidence type="ECO:0000256" key="2">
    <source>
        <dbReference type="SAM" id="Phobius"/>
    </source>
</evidence>
<dbReference type="Pfam" id="PF04977">
    <property type="entry name" value="DivIC"/>
    <property type="match status" value="1"/>
</dbReference>
<feature type="region of interest" description="Disordered" evidence="1">
    <location>
        <begin position="1"/>
        <end position="75"/>
    </location>
</feature>
<organism evidence="3 4">
    <name type="scientific">Tractidigestivibacter scatoligenes</name>
    <name type="common">Olsenella scatoligenes</name>
    <dbReference type="NCBI Taxonomy" id="1299998"/>
    <lineage>
        <taxon>Bacteria</taxon>
        <taxon>Bacillati</taxon>
        <taxon>Actinomycetota</taxon>
        <taxon>Coriobacteriia</taxon>
        <taxon>Coriobacteriales</taxon>
        <taxon>Atopobiaceae</taxon>
        <taxon>Tractidigestivibacter</taxon>
    </lineage>
</organism>
<evidence type="ECO:0000313" key="4">
    <source>
        <dbReference type="Proteomes" id="UP000054078"/>
    </source>
</evidence>
<feature type="compositionally biased region" description="Polar residues" evidence="1">
    <location>
        <begin position="14"/>
        <end position="25"/>
    </location>
</feature>
<evidence type="ECO:0000313" key="3">
    <source>
        <dbReference type="EMBL" id="KUH58982.1"/>
    </source>
</evidence>
<sequence length="232" mass="23916">MEEDSPSGRHVGTGTAQRLRSNRTQSANACRRSSRRAAVSRATATRSVGAASASRTRTRSERRAQRTADPTTGVASNVASKAAGVASGASSAASATVSRAEGFVGAHRLPVIIAAVVIAMVVMLYGPACNLYAAWRSGLDLQATYDATTQSNDQLTSEVDALMTPEGVQDLARERGYVGEGETGVVVEGLSDSSTDAAPMGTGTVVSADVPWYVSAADVIFRYHADSSGSGN</sequence>